<comment type="caution">
    <text evidence="1">The sequence shown here is derived from an EMBL/GenBank/DDBJ whole genome shotgun (WGS) entry which is preliminary data.</text>
</comment>
<feature type="non-terminal residue" evidence="1">
    <location>
        <position position="1"/>
    </location>
</feature>
<name>A0ACC1HLL2_9FUNG</name>
<dbReference type="EMBL" id="JAMZIH010004411">
    <property type="protein sequence ID" value="KAJ1676285.1"/>
    <property type="molecule type" value="Genomic_DNA"/>
</dbReference>
<protein>
    <submittedName>
        <fullName evidence="1">Vacuolar protein sorting-associated protein 45</fullName>
    </submittedName>
</protein>
<proteinExistence type="predicted"/>
<evidence type="ECO:0000313" key="1">
    <source>
        <dbReference type="EMBL" id="KAJ1676285.1"/>
    </source>
</evidence>
<sequence>HSIKALVQELQDPKYGDYYLYFSNILKKSMIELLAEHDEGELVREVQEFYVDYLVVNSHLFHFGMTPESMPIYMAGHEWNTTALERCTQGLGSVLLSLRKKPTIRFDANSSMSRKLAEEVN</sequence>
<keyword evidence="2" id="KW-1185">Reference proteome</keyword>
<reference evidence="1" key="1">
    <citation type="submission" date="2022-06" db="EMBL/GenBank/DDBJ databases">
        <title>Phylogenomic reconstructions and comparative analyses of Kickxellomycotina fungi.</title>
        <authorList>
            <person name="Reynolds N.K."/>
            <person name="Stajich J.E."/>
            <person name="Barry K."/>
            <person name="Grigoriev I.V."/>
            <person name="Crous P."/>
            <person name="Smith M.E."/>
        </authorList>
    </citation>
    <scope>NUCLEOTIDE SEQUENCE</scope>
    <source>
        <strain evidence="1">RSA 2271</strain>
    </source>
</reference>
<dbReference type="Proteomes" id="UP001145114">
    <property type="component" value="Unassembled WGS sequence"/>
</dbReference>
<feature type="non-terminal residue" evidence="1">
    <location>
        <position position="121"/>
    </location>
</feature>
<organism evidence="1 2">
    <name type="scientific">Spiromyces aspiralis</name>
    <dbReference type="NCBI Taxonomy" id="68401"/>
    <lineage>
        <taxon>Eukaryota</taxon>
        <taxon>Fungi</taxon>
        <taxon>Fungi incertae sedis</taxon>
        <taxon>Zoopagomycota</taxon>
        <taxon>Kickxellomycotina</taxon>
        <taxon>Kickxellomycetes</taxon>
        <taxon>Kickxellales</taxon>
        <taxon>Kickxellaceae</taxon>
        <taxon>Spiromyces</taxon>
    </lineage>
</organism>
<accession>A0ACC1HLL2</accession>
<gene>
    <name evidence="1" type="primary">VPS45_2</name>
    <name evidence="1" type="ORF">EV182_008498</name>
</gene>
<evidence type="ECO:0000313" key="2">
    <source>
        <dbReference type="Proteomes" id="UP001145114"/>
    </source>
</evidence>